<evidence type="ECO:0000313" key="1">
    <source>
        <dbReference type="EMBL" id="PIS28988.1"/>
    </source>
</evidence>
<evidence type="ECO:0000313" key="2">
    <source>
        <dbReference type="Proteomes" id="UP000231343"/>
    </source>
</evidence>
<dbReference type="Proteomes" id="UP000231343">
    <property type="component" value="Unassembled WGS sequence"/>
</dbReference>
<name>A0A2H0XXW3_UNCSA</name>
<organism evidence="1 2">
    <name type="scientific">Candidatus Saganbacteria bacterium CG08_land_8_20_14_0_20_45_16</name>
    <dbReference type="NCBI Taxonomy" id="2014293"/>
    <lineage>
        <taxon>Bacteria</taxon>
        <taxon>Bacillati</taxon>
        <taxon>Saganbacteria</taxon>
    </lineage>
</organism>
<dbReference type="Pfam" id="PF08843">
    <property type="entry name" value="AbiEii"/>
    <property type="match status" value="1"/>
</dbReference>
<accession>A0A2H0XXW3</accession>
<sequence>MKILTSQQEEILKIFSTTDDAQQFYLAGGTALAAFYLEHRLSEDLDFFTPQEELVQILGDKLRDALEKAGFQAKTLRKFKTFYELIATKEGESTLIHIAFDAPFRFEPLTRKEFGVKIDTLVDIATNKLLALWGRYAPKDFVDIYFLAKEKFSLEEIIAKAKAKEKDEGLEEYFLALSFHKAKDLPENLKSLPVRMIKELNLKELKDFFVEKSVAMLAQEK</sequence>
<dbReference type="InterPro" id="IPR014942">
    <property type="entry name" value="AbiEii"/>
</dbReference>
<dbReference type="AlphaFoldDB" id="A0A2H0XXW3"/>
<gene>
    <name evidence="1" type="ORF">COT42_06520</name>
</gene>
<protein>
    <recommendedName>
        <fullName evidence="3">Nucleotidyl transferase AbiEii/AbiGii toxin family protein</fullName>
    </recommendedName>
</protein>
<comment type="caution">
    <text evidence="1">The sequence shown here is derived from an EMBL/GenBank/DDBJ whole genome shotgun (WGS) entry which is preliminary data.</text>
</comment>
<proteinExistence type="predicted"/>
<dbReference type="EMBL" id="PEYM01000107">
    <property type="protein sequence ID" value="PIS28988.1"/>
    <property type="molecule type" value="Genomic_DNA"/>
</dbReference>
<evidence type="ECO:0008006" key="3">
    <source>
        <dbReference type="Google" id="ProtNLM"/>
    </source>
</evidence>
<reference evidence="1 2" key="1">
    <citation type="submission" date="2017-09" db="EMBL/GenBank/DDBJ databases">
        <title>Depth-based differentiation of microbial function through sediment-hosted aquifers and enrichment of novel symbionts in the deep terrestrial subsurface.</title>
        <authorList>
            <person name="Probst A.J."/>
            <person name="Ladd B."/>
            <person name="Jarett J.K."/>
            <person name="Geller-Mcgrath D.E."/>
            <person name="Sieber C.M."/>
            <person name="Emerson J.B."/>
            <person name="Anantharaman K."/>
            <person name="Thomas B.C."/>
            <person name="Malmstrom R."/>
            <person name="Stieglmeier M."/>
            <person name="Klingl A."/>
            <person name="Woyke T."/>
            <person name="Ryan C.M."/>
            <person name="Banfield J.F."/>
        </authorList>
    </citation>
    <scope>NUCLEOTIDE SEQUENCE [LARGE SCALE GENOMIC DNA]</scope>
    <source>
        <strain evidence="1">CG08_land_8_20_14_0_20_45_16</strain>
    </source>
</reference>
<dbReference type="Gene3D" id="3.10.450.620">
    <property type="entry name" value="JHP933, nucleotidyltransferase-like core domain"/>
    <property type="match status" value="1"/>
</dbReference>